<keyword evidence="1" id="KW-0812">Transmembrane</keyword>
<sequence length="233" mass="26146">MLARTAEDIVGAQNVVNMPSTAYGTIGNAPNSSFLFLSRRTGMYINSSLVEARQELSGPEVPDTKTAVYQLLAIGLFWILSKIPTLWAYLQLLFNIPPEWPMRVFPSLNSYIKSHPYSCLSYASIVFFGPMTFAIPPVVLQDLTVHILLNLTYLSHGMASDRPLARYYHSSSSTYVLAFAPAICRFEVVFSWLENAASVYNQWTTNHMPLIILRLLAAALSVYIVLGLLWLWT</sequence>
<feature type="transmembrane region" description="Helical" evidence="1">
    <location>
        <begin position="213"/>
        <end position="232"/>
    </location>
</feature>
<keyword evidence="1" id="KW-0472">Membrane</keyword>
<dbReference type="AlphaFoldDB" id="A0A9P7RRH6"/>
<dbReference type="GeneID" id="66081056"/>
<dbReference type="OrthoDB" id="2977496at2759"/>
<evidence type="ECO:0000313" key="3">
    <source>
        <dbReference type="Proteomes" id="UP001049176"/>
    </source>
</evidence>
<keyword evidence="3" id="KW-1185">Reference proteome</keyword>
<protein>
    <submittedName>
        <fullName evidence="2">Uncharacterized protein</fullName>
    </submittedName>
</protein>
<accession>A0A9P7RRH6</accession>
<comment type="caution">
    <text evidence="2">The sequence shown here is derived from an EMBL/GenBank/DDBJ whole genome shotgun (WGS) entry which is preliminary data.</text>
</comment>
<evidence type="ECO:0000313" key="2">
    <source>
        <dbReference type="EMBL" id="KAG7087936.1"/>
    </source>
</evidence>
<dbReference type="EMBL" id="CM032188">
    <property type="protein sequence ID" value="KAG7087936.1"/>
    <property type="molecule type" value="Genomic_DNA"/>
</dbReference>
<reference evidence="2" key="1">
    <citation type="journal article" date="2021" name="Genome Biol. Evol.">
        <title>The assembled and annotated genome of the fairy-ring fungus Marasmius oreades.</title>
        <authorList>
            <person name="Hiltunen M."/>
            <person name="Ament-Velasquez S.L."/>
            <person name="Johannesson H."/>
        </authorList>
    </citation>
    <scope>NUCLEOTIDE SEQUENCE</scope>
    <source>
        <strain evidence="2">03SP1</strain>
    </source>
</reference>
<gene>
    <name evidence="2" type="ORF">E1B28_011981</name>
</gene>
<evidence type="ECO:0000256" key="1">
    <source>
        <dbReference type="SAM" id="Phobius"/>
    </source>
</evidence>
<keyword evidence="1" id="KW-1133">Transmembrane helix</keyword>
<feature type="transmembrane region" description="Helical" evidence="1">
    <location>
        <begin position="67"/>
        <end position="90"/>
    </location>
</feature>
<dbReference type="KEGG" id="more:E1B28_011981"/>
<organism evidence="2 3">
    <name type="scientific">Marasmius oreades</name>
    <name type="common">fairy-ring Marasmius</name>
    <dbReference type="NCBI Taxonomy" id="181124"/>
    <lineage>
        <taxon>Eukaryota</taxon>
        <taxon>Fungi</taxon>
        <taxon>Dikarya</taxon>
        <taxon>Basidiomycota</taxon>
        <taxon>Agaricomycotina</taxon>
        <taxon>Agaricomycetes</taxon>
        <taxon>Agaricomycetidae</taxon>
        <taxon>Agaricales</taxon>
        <taxon>Marasmiineae</taxon>
        <taxon>Marasmiaceae</taxon>
        <taxon>Marasmius</taxon>
    </lineage>
</organism>
<dbReference type="Proteomes" id="UP001049176">
    <property type="component" value="Chromosome 8"/>
</dbReference>
<name>A0A9P7RRH6_9AGAR</name>
<proteinExistence type="predicted"/>
<dbReference type="RefSeq" id="XP_043004407.1">
    <property type="nucleotide sequence ID" value="XM_043157042.1"/>
</dbReference>